<dbReference type="SUPFAM" id="SSF52038">
    <property type="entry name" value="Barstar-related"/>
    <property type="match status" value="1"/>
</dbReference>
<dbReference type="Pfam" id="PF01337">
    <property type="entry name" value="Barstar"/>
    <property type="match status" value="1"/>
</dbReference>
<sequence length="132" mass="15000">MMQVFDTDPQGIQTAPHEPRILAAGHQVSVREINLGAAQDKTTLMLAFLNGLGLRSTFGQNWDALYDVLTDPDQRPDRLALLLCDHTHFRRRHPHLNADLERVLLDAQAETARTGRALWLLSEEPDSNTRHW</sequence>
<evidence type="ECO:0000313" key="3">
    <source>
        <dbReference type="EMBL" id="OWL95169.1"/>
    </source>
</evidence>
<organism evidence="3 4">
    <name type="scientific">Deinococcus indicus</name>
    <dbReference type="NCBI Taxonomy" id="223556"/>
    <lineage>
        <taxon>Bacteria</taxon>
        <taxon>Thermotogati</taxon>
        <taxon>Deinococcota</taxon>
        <taxon>Deinococci</taxon>
        <taxon>Deinococcales</taxon>
        <taxon>Deinococcaceae</taxon>
        <taxon>Deinococcus</taxon>
    </lineage>
</organism>
<dbReference type="AlphaFoldDB" id="A0A246BIT1"/>
<gene>
    <name evidence="3" type="ORF">CBQ26_14080</name>
</gene>
<dbReference type="Proteomes" id="UP000197208">
    <property type="component" value="Unassembled WGS sequence"/>
</dbReference>
<evidence type="ECO:0000313" key="4">
    <source>
        <dbReference type="Proteomes" id="UP000197208"/>
    </source>
</evidence>
<comment type="caution">
    <text evidence="3">The sequence shown here is derived from an EMBL/GenBank/DDBJ whole genome shotgun (WGS) entry which is preliminary data.</text>
</comment>
<feature type="domain" description="Barstar (barnase inhibitor)" evidence="2">
    <location>
        <begin position="30"/>
        <end position="121"/>
    </location>
</feature>
<reference evidence="3 4" key="1">
    <citation type="submission" date="2017-05" db="EMBL/GenBank/DDBJ databases">
        <title>De novo genome assembly of Deniococcus indicus strain DR1.</title>
        <authorList>
            <person name="Chauhan D."/>
            <person name="Yennamalli R.M."/>
            <person name="Priyadarshini R."/>
        </authorList>
    </citation>
    <scope>NUCLEOTIDE SEQUENCE [LARGE SCALE GENOMIC DNA]</scope>
    <source>
        <strain evidence="3 4">DR1</strain>
    </source>
</reference>
<accession>A0A246BIT1</accession>
<dbReference type="OrthoDB" id="5295683at2"/>
<dbReference type="InterPro" id="IPR035905">
    <property type="entry name" value="Barstar-like_sf"/>
</dbReference>
<comment type="similarity">
    <text evidence="1">Belongs to the barstar family.</text>
</comment>
<evidence type="ECO:0000259" key="2">
    <source>
        <dbReference type="Pfam" id="PF01337"/>
    </source>
</evidence>
<evidence type="ECO:0000256" key="1">
    <source>
        <dbReference type="ARBA" id="ARBA00006845"/>
    </source>
</evidence>
<dbReference type="Gene3D" id="3.30.370.10">
    <property type="entry name" value="Barstar-like"/>
    <property type="match status" value="1"/>
</dbReference>
<name>A0A246BIT1_9DEIO</name>
<keyword evidence="4" id="KW-1185">Reference proteome</keyword>
<proteinExistence type="inferred from homology"/>
<dbReference type="InterPro" id="IPR000468">
    <property type="entry name" value="Barstar"/>
</dbReference>
<dbReference type="EMBL" id="NHMK01000020">
    <property type="protein sequence ID" value="OWL95169.1"/>
    <property type="molecule type" value="Genomic_DNA"/>
</dbReference>
<protein>
    <submittedName>
        <fullName evidence="3">Nuclease inhibitor</fullName>
    </submittedName>
</protein>